<feature type="transmembrane region" description="Helical" evidence="6">
    <location>
        <begin position="267"/>
        <end position="284"/>
    </location>
</feature>
<feature type="transmembrane region" description="Helical" evidence="6">
    <location>
        <begin position="240"/>
        <end position="261"/>
    </location>
</feature>
<accession>A0A9D1RD75</accession>
<feature type="transmembrane region" description="Helical" evidence="6">
    <location>
        <begin position="7"/>
        <end position="29"/>
    </location>
</feature>
<keyword evidence="5 6" id="KW-0472">Membrane</keyword>
<name>A0A9D1RD75_9FIRM</name>
<dbReference type="PANTHER" id="PTHR32196:SF69">
    <property type="entry name" value="BRANCHED-CHAIN AMINO ACID TRANSPORT SYSTEM, PERMEASE PROTEIN"/>
    <property type="match status" value="1"/>
</dbReference>
<dbReference type="Proteomes" id="UP000824205">
    <property type="component" value="Unassembled WGS sequence"/>
</dbReference>
<evidence type="ECO:0000256" key="2">
    <source>
        <dbReference type="ARBA" id="ARBA00022475"/>
    </source>
</evidence>
<evidence type="ECO:0000256" key="6">
    <source>
        <dbReference type="SAM" id="Phobius"/>
    </source>
</evidence>
<keyword evidence="4 6" id="KW-1133">Transmembrane helix</keyword>
<evidence type="ECO:0000256" key="3">
    <source>
        <dbReference type="ARBA" id="ARBA00022692"/>
    </source>
</evidence>
<feature type="transmembrane region" description="Helical" evidence="6">
    <location>
        <begin position="214"/>
        <end position="233"/>
    </location>
</feature>
<feature type="transmembrane region" description="Helical" evidence="6">
    <location>
        <begin position="84"/>
        <end position="103"/>
    </location>
</feature>
<dbReference type="PANTHER" id="PTHR32196">
    <property type="entry name" value="ABC TRANSPORTER PERMEASE PROTEIN YPHD-RELATED-RELATED"/>
    <property type="match status" value="1"/>
</dbReference>
<evidence type="ECO:0000313" key="7">
    <source>
        <dbReference type="EMBL" id="HIW84908.1"/>
    </source>
</evidence>
<feature type="transmembrane region" description="Helical" evidence="6">
    <location>
        <begin position="130"/>
        <end position="152"/>
    </location>
</feature>
<evidence type="ECO:0000256" key="5">
    <source>
        <dbReference type="ARBA" id="ARBA00023136"/>
    </source>
</evidence>
<keyword evidence="3 6" id="KW-0812">Transmembrane</keyword>
<dbReference type="Pfam" id="PF02653">
    <property type="entry name" value="BPD_transp_2"/>
    <property type="match status" value="1"/>
</dbReference>
<keyword evidence="2" id="KW-1003">Cell membrane</keyword>
<evidence type="ECO:0000256" key="4">
    <source>
        <dbReference type="ARBA" id="ARBA00022989"/>
    </source>
</evidence>
<dbReference type="AlphaFoldDB" id="A0A9D1RD75"/>
<reference evidence="7" key="1">
    <citation type="journal article" date="2021" name="PeerJ">
        <title>Extensive microbial diversity within the chicken gut microbiome revealed by metagenomics and culture.</title>
        <authorList>
            <person name="Gilroy R."/>
            <person name="Ravi A."/>
            <person name="Getino M."/>
            <person name="Pursley I."/>
            <person name="Horton D.L."/>
            <person name="Alikhan N.F."/>
            <person name="Baker D."/>
            <person name="Gharbi K."/>
            <person name="Hall N."/>
            <person name="Watson M."/>
            <person name="Adriaenssens E.M."/>
            <person name="Foster-Nyarko E."/>
            <person name="Jarju S."/>
            <person name="Secka A."/>
            <person name="Antonio M."/>
            <person name="Oren A."/>
            <person name="Chaudhuri R.R."/>
            <person name="La Ragione R."/>
            <person name="Hildebrand F."/>
            <person name="Pallen M.J."/>
        </authorList>
    </citation>
    <scope>NUCLEOTIDE SEQUENCE</scope>
    <source>
        <strain evidence="7">421</strain>
    </source>
</reference>
<organism evidence="7 8">
    <name type="scientific">Candidatus Eubacterium faecipullorum</name>
    <dbReference type="NCBI Taxonomy" id="2838571"/>
    <lineage>
        <taxon>Bacteria</taxon>
        <taxon>Bacillati</taxon>
        <taxon>Bacillota</taxon>
        <taxon>Clostridia</taxon>
        <taxon>Eubacteriales</taxon>
        <taxon>Eubacteriaceae</taxon>
        <taxon>Eubacterium</taxon>
    </lineage>
</organism>
<dbReference type="EMBL" id="DXGE01000001">
    <property type="protein sequence ID" value="HIW84908.1"/>
    <property type="molecule type" value="Genomic_DNA"/>
</dbReference>
<protein>
    <submittedName>
        <fullName evidence="7">ABC transporter permease</fullName>
    </submittedName>
</protein>
<sequence>MMSFLSALPGAAAQGILWGLMAIGVYITFRVLDIADLTVDGSLGTGGAVLVMCATSGMNIYLSMVMAFLAGCLAGLATGIFHTVFGIPAILSGILTQLALYSINLRILDNKANQTISVMNYDLVVSLRNITQSIIVGLVIVLVFIALLYWFFGTELGHSIRATGCNQAMARANGINTNVNKIIGLVLSNGIVALAGALISQYQGFADVNMGRGAIVIGLAAVIIGEVVLGKIFKNFALKLLACVFGGVVYYIVITFVLRLGLNANDLKLFSAIVVALFLGVPYWKSKIASKKVKRNGGAANA</sequence>
<comment type="caution">
    <text evidence="7">The sequence shown here is derived from an EMBL/GenBank/DDBJ whole genome shotgun (WGS) entry which is preliminary data.</text>
</comment>
<dbReference type="GO" id="GO:0005886">
    <property type="term" value="C:plasma membrane"/>
    <property type="evidence" value="ECO:0007669"/>
    <property type="project" value="UniProtKB-SubCell"/>
</dbReference>
<dbReference type="GO" id="GO:0022857">
    <property type="term" value="F:transmembrane transporter activity"/>
    <property type="evidence" value="ECO:0007669"/>
    <property type="project" value="InterPro"/>
</dbReference>
<feature type="transmembrane region" description="Helical" evidence="6">
    <location>
        <begin position="49"/>
        <end position="77"/>
    </location>
</feature>
<evidence type="ECO:0000256" key="1">
    <source>
        <dbReference type="ARBA" id="ARBA00004651"/>
    </source>
</evidence>
<evidence type="ECO:0000313" key="8">
    <source>
        <dbReference type="Proteomes" id="UP000824205"/>
    </source>
</evidence>
<feature type="transmembrane region" description="Helical" evidence="6">
    <location>
        <begin position="182"/>
        <end position="202"/>
    </location>
</feature>
<reference evidence="7" key="2">
    <citation type="submission" date="2021-04" db="EMBL/GenBank/DDBJ databases">
        <authorList>
            <person name="Gilroy R."/>
        </authorList>
    </citation>
    <scope>NUCLEOTIDE SEQUENCE</scope>
    <source>
        <strain evidence="7">421</strain>
    </source>
</reference>
<gene>
    <name evidence="7" type="ORF">IAA48_00265</name>
</gene>
<proteinExistence type="predicted"/>
<comment type="subcellular location">
    <subcellularLocation>
        <location evidence="1">Cell membrane</location>
        <topology evidence="1">Multi-pass membrane protein</topology>
    </subcellularLocation>
</comment>
<dbReference type="InterPro" id="IPR001851">
    <property type="entry name" value="ABC_transp_permease"/>
</dbReference>
<dbReference type="CDD" id="cd06574">
    <property type="entry name" value="TM_PBP1_branched-chain-AA_like"/>
    <property type="match status" value="1"/>
</dbReference>